<feature type="domain" description="Bacteriophage CI repressor C-terminal" evidence="2">
    <location>
        <begin position="83"/>
        <end position="180"/>
    </location>
</feature>
<dbReference type="Pfam" id="PF07022">
    <property type="entry name" value="Phage_CI_repr"/>
    <property type="match status" value="1"/>
</dbReference>
<proteinExistence type="predicted"/>
<evidence type="ECO:0000259" key="2">
    <source>
        <dbReference type="Pfam" id="PF16452"/>
    </source>
</evidence>
<dbReference type="Proteomes" id="UP000229378">
    <property type="component" value="Unassembled WGS sequence"/>
</dbReference>
<dbReference type="InterPro" id="IPR010982">
    <property type="entry name" value="Lambda_DNA-bd_dom_sf"/>
</dbReference>
<dbReference type="InterPro" id="IPR010744">
    <property type="entry name" value="Phage_CI_N"/>
</dbReference>
<dbReference type="AlphaFoldDB" id="A0A2G4U5C8"/>
<dbReference type="Pfam" id="PF16452">
    <property type="entry name" value="Phage_CI_C"/>
    <property type="match status" value="1"/>
</dbReference>
<evidence type="ECO:0000313" key="4">
    <source>
        <dbReference type="Proteomes" id="UP000229378"/>
    </source>
</evidence>
<reference evidence="3 4" key="1">
    <citation type="submission" date="2017-10" db="EMBL/GenBank/DDBJ databases">
        <authorList>
            <person name="Banno H."/>
            <person name="Chua N.-H."/>
        </authorList>
    </citation>
    <scope>NUCLEOTIDE SEQUENCE [LARGE SCALE GENOMIC DNA]</scope>
    <source>
        <strain evidence="3 4">SCPM-O-B-7607</strain>
    </source>
</reference>
<evidence type="ECO:0000313" key="3">
    <source>
        <dbReference type="EMBL" id="PHZ28523.1"/>
    </source>
</evidence>
<organism evidence="3 4">
    <name type="scientific">Yersinia bercovieri</name>
    <dbReference type="NCBI Taxonomy" id="634"/>
    <lineage>
        <taxon>Bacteria</taxon>
        <taxon>Pseudomonadati</taxon>
        <taxon>Pseudomonadota</taxon>
        <taxon>Gammaproteobacteria</taxon>
        <taxon>Enterobacterales</taxon>
        <taxon>Yersiniaceae</taxon>
        <taxon>Yersinia</taxon>
    </lineage>
</organism>
<evidence type="ECO:0000259" key="1">
    <source>
        <dbReference type="Pfam" id="PF07022"/>
    </source>
</evidence>
<protein>
    <submittedName>
        <fullName evidence="3">Phage repressor protein</fullName>
    </submittedName>
</protein>
<dbReference type="InterPro" id="IPR032499">
    <property type="entry name" value="Phage_CI_C"/>
</dbReference>
<dbReference type="EMBL" id="PEHN01000003">
    <property type="protein sequence ID" value="PHZ28523.1"/>
    <property type="molecule type" value="Genomic_DNA"/>
</dbReference>
<comment type="caution">
    <text evidence="3">The sequence shown here is derived from an EMBL/GenBank/DDBJ whole genome shotgun (WGS) entry which is preliminary data.</text>
</comment>
<dbReference type="Gene3D" id="2.10.109.10">
    <property type="entry name" value="Umud Fragment, subunit A"/>
    <property type="match status" value="1"/>
</dbReference>
<dbReference type="GO" id="GO:0045892">
    <property type="term" value="P:negative regulation of DNA-templated transcription"/>
    <property type="evidence" value="ECO:0007669"/>
    <property type="project" value="InterPro"/>
</dbReference>
<dbReference type="GO" id="GO:0051259">
    <property type="term" value="P:protein complex oligomerization"/>
    <property type="evidence" value="ECO:0007669"/>
    <property type="project" value="InterPro"/>
</dbReference>
<dbReference type="GO" id="GO:0003677">
    <property type="term" value="F:DNA binding"/>
    <property type="evidence" value="ECO:0007669"/>
    <property type="project" value="InterPro"/>
</dbReference>
<name>A0A2G4U5C8_YERBE</name>
<dbReference type="Gene3D" id="1.10.260.40">
    <property type="entry name" value="lambda repressor-like DNA-binding domains"/>
    <property type="match status" value="1"/>
</dbReference>
<gene>
    <name evidence="3" type="ORF">CS533_04300</name>
</gene>
<accession>A0A2G4U5C8</accession>
<dbReference type="RefSeq" id="WP_005276273.1">
    <property type="nucleotide sequence ID" value="NZ_PEHN01000003.1"/>
</dbReference>
<feature type="domain" description="Bacteriophage CI repressor N-terminal" evidence="1">
    <location>
        <begin position="10"/>
        <end position="73"/>
    </location>
</feature>
<sequence>MDFKSGGRKAIDRLIEAYGFTTRQALCDHLGVSKSTLATRYMRDIFPAEWIIQGALETGVSLSWLTTGEGVMFENAKLNDVVQIPRKKLLDGKLYDSNFYMFDKAFLPDGLKDPVVILDGDITYIADRKFDEVQDGKWVVDIEGTISARDIIRLPGGKVRIEGGKYSFDCNLVDISVLYKSVIKCSTLF</sequence>